<dbReference type="Proteomes" id="UP001595692">
    <property type="component" value="Unassembled WGS sequence"/>
</dbReference>
<keyword evidence="2" id="KW-1185">Reference proteome</keyword>
<reference evidence="2" key="1">
    <citation type="journal article" date="2019" name="Int. J. Syst. Evol. Microbiol.">
        <title>The Global Catalogue of Microorganisms (GCM) 10K type strain sequencing project: providing services to taxonomists for standard genome sequencing and annotation.</title>
        <authorList>
            <consortium name="The Broad Institute Genomics Platform"/>
            <consortium name="The Broad Institute Genome Sequencing Center for Infectious Disease"/>
            <person name="Wu L."/>
            <person name="Ma J."/>
        </authorList>
    </citation>
    <scope>NUCLEOTIDE SEQUENCE [LARGE SCALE GENOMIC DNA]</scope>
    <source>
        <strain evidence="2">CCUG 54939</strain>
    </source>
</reference>
<protein>
    <submittedName>
        <fullName evidence="1">Uncharacterized protein</fullName>
    </submittedName>
</protein>
<sequence length="59" mass="6532">MSDKKKLKLSKKKLARLDKAALLALLQRPWYSPPCKKCPALSGGDCDCARKQLKKMTAG</sequence>
<comment type="caution">
    <text evidence="1">The sequence shown here is derived from an EMBL/GenBank/DDBJ whole genome shotgun (WGS) entry which is preliminary data.</text>
</comment>
<evidence type="ECO:0000313" key="1">
    <source>
        <dbReference type="EMBL" id="MFC3913856.1"/>
    </source>
</evidence>
<accession>A0ABV8CP30</accession>
<evidence type="ECO:0000313" key="2">
    <source>
        <dbReference type="Proteomes" id="UP001595692"/>
    </source>
</evidence>
<name>A0ABV8CP30_9GAMM</name>
<gene>
    <name evidence="1" type="ORF">ACFOSS_10305</name>
</gene>
<proteinExistence type="predicted"/>
<organism evidence="1 2">
    <name type="scientific">Pseudaeromonas sharmana</name>
    <dbReference type="NCBI Taxonomy" id="328412"/>
    <lineage>
        <taxon>Bacteria</taxon>
        <taxon>Pseudomonadati</taxon>
        <taxon>Pseudomonadota</taxon>
        <taxon>Gammaproteobacteria</taxon>
        <taxon>Aeromonadales</taxon>
        <taxon>Aeromonadaceae</taxon>
        <taxon>Pseudaeromonas</taxon>
    </lineage>
</organism>
<dbReference type="EMBL" id="JBHSAF010000014">
    <property type="protein sequence ID" value="MFC3913856.1"/>
    <property type="molecule type" value="Genomic_DNA"/>
</dbReference>
<dbReference type="RefSeq" id="WP_377152270.1">
    <property type="nucleotide sequence ID" value="NZ_JBHSAF010000014.1"/>
</dbReference>